<feature type="domain" description="DSBA-like thioredoxin" evidence="8">
    <location>
        <begin position="100"/>
        <end position="192"/>
    </location>
</feature>
<evidence type="ECO:0000256" key="4">
    <source>
        <dbReference type="ARBA" id="ARBA00023157"/>
    </source>
</evidence>
<accession>A0A251XCD9</accession>
<dbReference type="AlphaFoldDB" id="A0A251XCD9"/>
<dbReference type="SUPFAM" id="SSF52833">
    <property type="entry name" value="Thioredoxin-like"/>
    <property type="match status" value="1"/>
</dbReference>
<evidence type="ECO:0000256" key="3">
    <source>
        <dbReference type="ARBA" id="ARBA00022729"/>
    </source>
</evidence>
<evidence type="ECO:0000256" key="6">
    <source>
        <dbReference type="PIRSR" id="PIRSR001488-1"/>
    </source>
</evidence>
<dbReference type="Proteomes" id="UP000194798">
    <property type="component" value="Unassembled WGS sequence"/>
</dbReference>
<dbReference type="InterPro" id="IPR036249">
    <property type="entry name" value="Thioredoxin-like_sf"/>
</dbReference>
<dbReference type="Gene3D" id="3.40.30.10">
    <property type="entry name" value="Glutaredoxin"/>
    <property type="match status" value="1"/>
</dbReference>
<dbReference type="PANTHER" id="PTHR35891">
    <property type="entry name" value="THIOL:DISULFIDE INTERCHANGE PROTEIN DSBA"/>
    <property type="match status" value="1"/>
</dbReference>
<evidence type="ECO:0000256" key="5">
    <source>
        <dbReference type="ARBA" id="ARBA00023284"/>
    </source>
</evidence>
<evidence type="ECO:0000256" key="1">
    <source>
        <dbReference type="ARBA" id="ARBA00005791"/>
    </source>
</evidence>
<dbReference type="Pfam" id="PF01323">
    <property type="entry name" value="DSBA"/>
    <property type="match status" value="1"/>
</dbReference>
<keyword evidence="10" id="KW-1185">Reference proteome</keyword>
<comment type="similarity">
    <text evidence="1">Belongs to the thioredoxin family. DsbA subfamily.</text>
</comment>
<evidence type="ECO:0000313" key="10">
    <source>
        <dbReference type="Proteomes" id="UP000194798"/>
    </source>
</evidence>
<sequence length="244" mass="27178">MKKQINLYTALLATVIGFGGLSSHNTSVAEENPWQGMYETVTTPQTPDDNTYVEVTEIFLYTCPHCYNFEKHSQTWLAQEKPDYVKYVRMPAVFNPRNILLAKAYYTAESLGVLDTMHLALFKAIHEQGKRLEKEEEIKAIFVQEAGVSEADFDKAFASFSVDNKVRRANSLTVAYGIMSVPSAVVAGKYRLAPDKTQGFDNKLKIINYLAAQEYAARSPAVETPANAEAAPAEHTAKPVETQQ</sequence>
<feature type="region of interest" description="Disordered" evidence="7">
    <location>
        <begin position="221"/>
        <end position="244"/>
    </location>
</feature>
<dbReference type="PIRSF" id="PIRSF001488">
    <property type="entry name" value="Tdi_protein"/>
    <property type="match status" value="1"/>
</dbReference>
<reference evidence="9 10" key="1">
    <citation type="submission" date="2016-12" db="EMBL/GenBank/DDBJ databases">
        <title>Thioflexothrix psekupsii D3 genome sequencing and assembly.</title>
        <authorList>
            <person name="Fomenkov A."/>
            <person name="Vincze T."/>
            <person name="Grabovich M."/>
            <person name="Anton B.P."/>
            <person name="Dubinina G."/>
            <person name="Orlova M."/>
            <person name="Belousova E."/>
            <person name="Roberts R.J."/>
        </authorList>
    </citation>
    <scope>NUCLEOTIDE SEQUENCE [LARGE SCALE GENOMIC DNA]</scope>
    <source>
        <strain evidence="9">D3</strain>
    </source>
</reference>
<protein>
    <recommendedName>
        <fullName evidence="2">Thiol:disulfide interchange protein DsbA</fullName>
    </recommendedName>
</protein>
<evidence type="ECO:0000256" key="7">
    <source>
        <dbReference type="SAM" id="MobiDB-lite"/>
    </source>
</evidence>
<evidence type="ECO:0000313" key="9">
    <source>
        <dbReference type="EMBL" id="OUD15716.1"/>
    </source>
</evidence>
<dbReference type="OrthoDB" id="9784896at2"/>
<name>A0A251XCD9_9GAMM</name>
<feature type="disulfide bond" description="Redox-active" evidence="6">
    <location>
        <begin position="63"/>
        <end position="66"/>
    </location>
</feature>
<keyword evidence="4" id="KW-1015">Disulfide bond</keyword>
<dbReference type="InterPro" id="IPR023205">
    <property type="entry name" value="DsbA/DsbL"/>
</dbReference>
<dbReference type="InterPro" id="IPR050824">
    <property type="entry name" value="Thiol_disulfide_DsbA"/>
</dbReference>
<gene>
    <name evidence="9" type="ORF">TPSD3_04175</name>
</gene>
<organism evidence="9 10">
    <name type="scientific">Thioflexithrix psekupsensis</name>
    <dbReference type="NCBI Taxonomy" id="1570016"/>
    <lineage>
        <taxon>Bacteria</taxon>
        <taxon>Pseudomonadati</taxon>
        <taxon>Pseudomonadota</taxon>
        <taxon>Gammaproteobacteria</taxon>
        <taxon>Thiotrichales</taxon>
        <taxon>Thioflexithrix</taxon>
    </lineage>
</organism>
<proteinExistence type="inferred from homology"/>
<dbReference type="EMBL" id="MSLT01000006">
    <property type="protein sequence ID" value="OUD15716.1"/>
    <property type="molecule type" value="Genomic_DNA"/>
</dbReference>
<dbReference type="InterPro" id="IPR001853">
    <property type="entry name" value="DSBA-like_thioredoxin_dom"/>
</dbReference>
<comment type="caution">
    <text evidence="9">The sequence shown here is derived from an EMBL/GenBank/DDBJ whole genome shotgun (WGS) entry which is preliminary data.</text>
</comment>
<dbReference type="GO" id="GO:0016491">
    <property type="term" value="F:oxidoreductase activity"/>
    <property type="evidence" value="ECO:0007669"/>
    <property type="project" value="InterPro"/>
</dbReference>
<feature type="compositionally biased region" description="Low complexity" evidence="7">
    <location>
        <begin position="221"/>
        <end position="234"/>
    </location>
</feature>
<evidence type="ECO:0000259" key="8">
    <source>
        <dbReference type="Pfam" id="PF01323"/>
    </source>
</evidence>
<keyword evidence="3" id="KW-0732">Signal</keyword>
<dbReference type="RefSeq" id="WP_086487317.1">
    <property type="nucleotide sequence ID" value="NZ_MSLT01000006.1"/>
</dbReference>
<dbReference type="PANTHER" id="PTHR35891:SF2">
    <property type="entry name" value="THIOL:DISULFIDE INTERCHANGE PROTEIN DSBA"/>
    <property type="match status" value="1"/>
</dbReference>
<keyword evidence="5" id="KW-0676">Redox-active center</keyword>
<evidence type="ECO:0000256" key="2">
    <source>
        <dbReference type="ARBA" id="ARBA00013831"/>
    </source>
</evidence>
<dbReference type="CDD" id="cd03019">
    <property type="entry name" value="DsbA_DsbA"/>
    <property type="match status" value="1"/>
</dbReference>